<comment type="caution">
    <text evidence="1">The sequence shown here is derived from an EMBL/GenBank/DDBJ whole genome shotgun (WGS) entry which is preliminary data.</text>
</comment>
<dbReference type="AlphaFoldDB" id="A0A409YC36"/>
<dbReference type="InParanoid" id="A0A409YC36"/>
<accession>A0A409YC36</accession>
<keyword evidence="2" id="KW-1185">Reference proteome</keyword>
<evidence type="ECO:0000313" key="2">
    <source>
        <dbReference type="Proteomes" id="UP000284842"/>
    </source>
</evidence>
<dbReference type="EMBL" id="NHTK01001306">
    <property type="protein sequence ID" value="PPR00568.1"/>
    <property type="molecule type" value="Genomic_DNA"/>
</dbReference>
<organism evidence="1 2">
    <name type="scientific">Panaeolus cyanescens</name>
    <dbReference type="NCBI Taxonomy" id="181874"/>
    <lineage>
        <taxon>Eukaryota</taxon>
        <taxon>Fungi</taxon>
        <taxon>Dikarya</taxon>
        <taxon>Basidiomycota</taxon>
        <taxon>Agaricomycotina</taxon>
        <taxon>Agaricomycetes</taxon>
        <taxon>Agaricomycetidae</taxon>
        <taxon>Agaricales</taxon>
        <taxon>Agaricineae</taxon>
        <taxon>Galeropsidaceae</taxon>
        <taxon>Panaeolus</taxon>
    </lineage>
</organism>
<proteinExistence type="predicted"/>
<reference evidence="1 2" key="1">
    <citation type="journal article" date="2018" name="Evol. Lett.">
        <title>Horizontal gene cluster transfer increased hallucinogenic mushroom diversity.</title>
        <authorList>
            <person name="Reynolds H.T."/>
            <person name="Vijayakumar V."/>
            <person name="Gluck-Thaler E."/>
            <person name="Korotkin H.B."/>
            <person name="Matheny P.B."/>
            <person name="Slot J.C."/>
        </authorList>
    </citation>
    <scope>NUCLEOTIDE SEQUENCE [LARGE SCALE GENOMIC DNA]</scope>
    <source>
        <strain evidence="1 2">2629</strain>
    </source>
</reference>
<gene>
    <name evidence="1" type="ORF">CVT24_005471</name>
</gene>
<dbReference type="OrthoDB" id="3060725at2759"/>
<feature type="non-terminal residue" evidence="1">
    <location>
        <position position="1"/>
    </location>
</feature>
<evidence type="ECO:0000313" key="1">
    <source>
        <dbReference type="EMBL" id="PPR00568.1"/>
    </source>
</evidence>
<protein>
    <submittedName>
        <fullName evidence="1">Uncharacterized protein</fullName>
    </submittedName>
</protein>
<dbReference type="Proteomes" id="UP000284842">
    <property type="component" value="Unassembled WGS sequence"/>
</dbReference>
<sequence>ASDIRTPILDDQPYHTPIELQAIRVHGTPIYGSASLKRAVSYHRLASACPVELNRDWQKSNDTFTKLRGGSYWASAGDLAMTYPCRCLPDYDPSFFRHENVVVRQPEVYDHLNNLVPPWDLPDVLCEGALTLVEGSLKIWCPPDNHPFVHFLAQSITVLDPPMVNEPCLFDEVDSDDVPLLEDDDSMSLFSDQDM</sequence>
<name>A0A409YC36_9AGAR</name>